<keyword evidence="1" id="KW-0472">Membrane</keyword>
<accession>A0A5C1NF19</accession>
<protein>
    <submittedName>
        <fullName evidence="2">GntP family permease</fullName>
    </submittedName>
</protein>
<dbReference type="OrthoDB" id="9787129at2"/>
<keyword evidence="3" id="KW-1185">Reference proteome</keyword>
<feature type="transmembrane region" description="Helical" evidence="1">
    <location>
        <begin position="234"/>
        <end position="253"/>
    </location>
</feature>
<feature type="transmembrane region" description="Helical" evidence="1">
    <location>
        <begin position="392"/>
        <end position="415"/>
    </location>
</feature>
<feature type="transmembrane region" description="Helical" evidence="1">
    <location>
        <begin position="55"/>
        <end position="76"/>
    </location>
</feature>
<keyword evidence="1" id="KW-0812">Transmembrane</keyword>
<gene>
    <name evidence="2" type="ORF">E4T21_03870</name>
</gene>
<feature type="transmembrane region" description="Helical" evidence="1">
    <location>
        <begin position="435"/>
        <end position="452"/>
    </location>
</feature>
<dbReference type="InterPro" id="IPR003474">
    <property type="entry name" value="Glcn_transporter"/>
</dbReference>
<sequence>MSLILILLAVIVFIVLATSKFKVHPFLALLAAAFIAAFAYRLPLDTIADTITSGFGGILGYIGLVIVLGTIIGVILEKSGAAITMADVVIAKLGDRFPNLTMSIIGYIVSIPVFCDSGFVILNSLKESLAKKLDTSPIAMSVALATGLYATHTFVPPTPGPIAAAGNLGLESNLGLVIGVGVVVAATAALAGLLWAGLFSHTQPDVENPALEDDAHHQDWEALKASYGRLPSPFMAFAPIFVPILLICIGSIVRLPAAPLGEGDLAALLSFLGQPLTALVIGLLLSSLLLKGDNKIEQFSQRIGDGIVAAAPILLITGAGGAFGAVLKATPLGDYLGATLSALGVGIFMPFIVSAALKSAQGSSTVALVTTSALVAPMLGDLGLDSEMGRVLTVMAIGAGAMTVSHANDSFFWVVSQFSRMSVGLAYRAQTMATLVQGVTAMVLVYVLSLVLL</sequence>
<feature type="transmembrane region" description="Helical" evidence="1">
    <location>
        <begin position="104"/>
        <end position="125"/>
    </location>
</feature>
<organism evidence="2 3">
    <name type="scientific">Halomonas binhaiensis</name>
    <dbReference type="NCBI Taxonomy" id="2562282"/>
    <lineage>
        <taxon>Bacteria</taxon>
        <taxon>Pseudomonadati</taxon>
        <taxon>Pseudomonadota</taxon>
        <taxon>Gammaproteobacteria</taxon>
        <taxon>Oceanospirillales</taxon>
        <taxon>Halomonadaceae</taxon>
        <taxon>Halomonas</taxon>
    </lineage>
</organism>
<dbReference type="EMBL" id="CP038437">
    <property type="protein sequence ID" value="QEM80787.1"/>
    <property type="molecule type" value="Genomic_DNA"/>
</dbReference>
<evidence type="ECO:0000256" key="1">
    <source>
        <dbReference type="SAM" id="Phobius"/>
    </source>
</evidence>
<proteinExistence type="predicted"/>
<name>A0A5C1NF19_9GAMM</name>
<feature type="transmembrane region" description="Helical" evidence="1">
    <location>
        <begin position="364"/>
        <end position="380"/>
    </location>
</feature>
<feature type="transmembrane region" description="Helical" evidence="1">
    <location>
        <begin position="335"/>
        <end position="357"/>
    </location>
</feature>
<dbReference type="GO" id="GO:0005886">
    <property type="term" value="C:plasma membrane"/>
    <property type="evidence" value="ECO:0007669"/>
    <property type="project" value="TreeGrafter"/>
</dbReference>
<dbReference type="PANTHER" id="PTHR30354:SF11">
    <property type="entry name" value="PERMEASE"/>
    <property type="match status" value="1"/>
</dbReference>
<evidence type="ECO:0000313" key="3">
    <source>
        <dbReference type="Proteomes" id="UP000324285"/>
    </source>
</evidence>
<dbReference type="RefSeq" id="WP_149283700.1">
    <property type="nucleotide sequence ID" value="NZ_CP038437.2"/>
</dbReference>
<dbReference type="PANTHER" id="PTHR30354">
    <property type="entry name" value="GNT FAMILY GLUCONATE TRANSPORTER"/>
    <property type="match status" value="1"/>
</dbReference>
<feature type="transmembrane region" description="Helical" evidence="1">
    <location>
        <begin position="175"/>
        <end position="198"/>
    </location>
</feature>
<keyword evidence="1" id="KW-1133">Transmembrane helix</keyword>
<dbReference type="Pfam" id="PF02447">
    <property type="entry name" value="GntP_permease"/>
    <property type="match status" value="1"/>
</dbReference>
<dbReference type="Proteomes" id="UP000324285">
    <property type="component" value="Chromosome"/>
</dbReference>
<feature type="transmembrane region" description="Helical" evidence="1">
    <location>
        <begin position="137"/>
        <end position="155"/>
    </location>
</feature>
<feature type="transmembrane region" description="Helical" evidence="1">
    <location>
        <begin position="27"/>
        <end position="43"/>
    </location>
</feature>
<dbReference type="KEGG" id="hbh:E4T21_03870"/>
<dbReference type="AlphaFoldDB" id="A0A5C1NF19"/>
<feature type="transmembrane region" description="Helical" evidence="1">
    <location>
        <begin position="265"/>
        <end position="285"/>
    </location>
</feature>
<feature type="transmembrane region" description="Helical" evidence="1">
    <location>
        <begin position="306"/>
        <end position="329"/>
    </location>
</feature>
<reference evidence="2" key="1">
    <citation type="submission" date="2021-02" db="EMBL/GenBank/DDBJ databases">
        <title>Strain Y2R2, a novel species of the genus Halomonas.</title>
        <authorList>
            <person name="Huang H."/>
        </authorList>
    </citation>
    <scope>NUCLEOTIDE SEQUENCE</scope>
    <source>
        <strain evidence="2">Y2R2</strain>
    </source>
</reference>
<evidence type="ECO:0000313" key="2">
    <source>
        <dbReference type="EMBL" id="QEM80787.1"/>
    </source>
</evidence>
<dbReference type="GO" id="GO:0015128">
    <property type="term" value="F:gluconate transmembrane transporter activity"/>
    <property type="evidence" value="ECO:0007669"/>
    <property type="project" value="InterPro"/>
</dbReference>